<evidence type="ECO:0000313" key="3">
    <source>
        <dbReference type="Proteomes" id="UP000019763"/>
    </source>
</evidence>
<comment type="caution">
    <text evidence="2">The sequence shown here is derived from an EMBL/GenBank/DDBJ whole genome shotgun (WGS) entry which is preliminary data.</text>
</comment>
<accession>A0A023B2V9</accession>
<dbReference type="GeneID" id="22914115"/>
<proteinExistence type="predicted"/>
<keyword evidence="1" id="KW-1133">Transmembrane helix</keyword>
<feature type="transmembrane region" description="Helical" evidence="1">
    <location>
        <begin position="64"/>
        <end position="87"/>
    </location>
</feature>
<keyword evidence="1" id="KW-0472">Membrane</keyword>
<keyword evidence="1 2" id="KW-0812">Transmembrane</keyword>
<dbReference type="RefSeq" id="XP_011131694.1">
    <property type="nucleotide sequence ID" value="XM_011133392.1"/>
</dbReference>
<dbReference type="VEuPathDB" id="CryptoDB:GNI_115710"/>
<keyword evidence="3" id="KW-1185">Reference proteome</keyword>
<protein>
    <submittedName>
        <fullName evidence="2">Transmembrane protein</fullName>
    </submittedName>
</protein>
<dbReference type="Proteomes" id="UP000019763">
    <property type="component" value="Unassembled WGS sequence"/>
</dbReference>
<sequence length="164" mass="18366">MNELYQGMVVYGYFTMEGIAEGVWYSKTQSQRIATVRNFLYVQAGISAAGLMGIVVKCRSLIQVGYLALLISLLFSVAWLVFGWSLIPDQTVALGITMPIKLAEVFSIYFLGKTHAHLPHSSIGLIIGRAEESLRKEEARLLRQALAEHEDHKNDDFIHDINPI</sequence>
<dbReference type="EMBL" id="AFNH02000860">
    <property type="protein sequence ID" value="EZG55243.1"/>
    <property type="molecule type" value="Genomic_DNA"/>
</dbReference>
<evidence type="ECO:0000256" key="1">
    <source>
        <dbReference type="SAM" id="Phobius"/>
    </source>
</evidence>
<evidence type="ECO:0000313" key="2">
    <source>
        <dbReference type="EMBL" id="EZG55243.1"/>
    </source>
</evidence>
<dbReference type="AlphaFoldDB" id="A0A023B2V9"/>
<name>A0A023B2V9_GRENI</name>
<organism evidence="2 3">
    <name type="scientific">Gregarina niphandrodes</name>
    <name type="common">Septate eugregarine</name>
    <dbReference type="NCBI Taxonomy" id="110365"/>
    <lineage>
        <taxon>Eukaryota</taxon>
        <taxon>Sar</taxon>
        <taxon>Alveolata</taxon>
        <taxon>Apicomplexa</taxon>
        <taxon>Conoidasida</taxon>
        <taxon>Gregarinasina</taxon>
        <taxon>Eugregarinorida</taxon>
        <taxon>Gregarinidae</taxon>
        <taxon>Gregarina</taxon>
    </lineage>
</organism>
<feature type="transmembrane region" description="Helical" evidence="1">
    <location>
        <begin position="39"/>
        <end position="57"/>
    </location>
</feature>
<gene>
    <name evidence="2" type="ORF">GNI_115710</name>
</gene>
<reference evidence="2" key="1">
    <citation type="submission" date="2013-12" db="EMBL/GenBank/DDBJ databases">
        <authorList>
            <person name="Omoto C.K."/>
            <person name="Sibley D."/>
            <person name="Venepally P."/>
            <person name="Hadjithomas M."/>
            <person name="Karamycheva S."/>
            <person name="Brunk B."/>
            <person name="Roos D."/>
            <person name="Caler E."/>
            <person name="Lorenzi H."/>
        </authorList>
    </citation>
    <scope>NUCLEOTIDE SEQUENCE</scope>
</reference>